<feature type="transmembrane region" description="Helical" evidence="2">
    <location>
        <begin position="119"/>
        <end position="137"/>
    </location>
</feature>
<feature type="transmembrane region" description="Helical" evidence="2">
    <location>
        <begin position="371"/>
        <end position="392"/>
    </location>
</feature>
<feature type="transmembrane region" description="Helical" evidence="2">
    <location>
        <begin position="299"/>
        <end position="317"/>
    </location>
</feature>
<evidence type="ECO:0000313" key="4">
    <source>
        <dbReference type="EMBL" id="VFT99183.1"/>
    </source>
</evidence>
<feature type="transmembrane region" description="Helical" evidence="2">
    <location>
        <begin position="157"/>
        <end position="175"/>
    </location>
</feature>
<evidence type="ECO:0000256" key="1">
    <source>
        <dbReference type="SAM" id="MobiDB-lite"/>
    </source>
</evidence>
<accession>A0A485LKC1</accession>
<feature type="region of interest" description="Disordered" evidence="1">
    <location>
        <begin position="764"/>
        <end position="783"/>
    </location>
</feature>
<feature type="transmembrane region" description="Helical" evidence="2">
    <location>
        <begin position="268"/>
        <end position="287"/>
    </location>
</feature>
<organism evidence="4 5">
    <name type="scientific">Aphanomyces stellatus</name>
    <dbReference type="NCBI Taxonomy" id="120398"/>
    <lineage>
        <taxon>Eukaryota</taxon>
        <taxon>Sar</taxon>
        <taxon>Stramenopiles</taxon>
        <taxon>Oomycota</taxon>
        <taxon>Saprolegniomycetes</taxon>
        <taxon>Saprolegniales</taxon>
        <taxon>Verrucalvaceae</taxon>
        <taxon>Aphanomyces</taxon>
    </lineage>
</organism>
<protein>
    <submittedName>
        <fullName evidence="4">Aste57867_22523 protein</fullName>
    </submittedName>
</protein>
<dbReference type="OrthoDB" id="77887at2759"/>
<gene>
    <name evidence="4" type="primary">Aste57867_22523</name>
    <name evidence="3" type="ORF">As57867_022453</name>
    <name evidence="4" type="ORF">ASTE57867_22523</name>
</gene>
<evidence type="ECO:0000313" key="5">
    <source>
        <dbReference type="Proteomes" id="UP000332933"/>
    </source>
</evidence>
<dbReference type="Proteomes" id="UP000332933">
    <property type="component" value="Unassembled WGS sequence"/>
</dbReference>
<reference evidence="4 5" key="1">
    <citation type="submission" date="2019-03" db="EMBL/GenBank/DDBJ databases">
        <authorList>
            <person name="Gaulin E."/>
            <person name="Dumas B."/>
        </authorList>
    </citation>
    <scope>NUCLEOTIDE SEQUENCE [LARGE SCALE GENOMIC DNA]</scope>
    <source>
        <strain evidence="4">CBS 568.67</strain>
    </source>
</reference>
<feature type="compositionally biased region" description="Low complexity" evidence="1">
    <location>
        <begin position="764"/>
        <end position="774"/>
    </location>
</feature>
<keyword evidence="2" id="KW-0812">Transmembrane</keyword>
<dbReference type="EMBL" id="VJMH01007066">
    <property type="protein sequence ID" value="KAF0685624.1"/>
    <property type="molecule type" value="Genomic_DNA"/>
</dbReference>
<name>A0A485LKC1_9STRA</name>
<keyword evidence="2" id="KW-1133">Transmembrane helix</keyword>
<dbReference type="EMBL" id="CAADRA010007092">
    <property type="protein sequence ID" value="VFT99183.1"/>
    <property type="molecule type" value="Genomic_DNA"/>
</dbReference>
<keyword evidence="2" id="KW-0472">Membrane</keyword>
<evidence type="ECO:0000313" key="3">
    <source>
        <dbReference type="EMBL" id="KAF0685624.1"/>
    </source>
</evidence>
<proteinExistence type="predicted"/>
<reference evidence="3" key="2">
    <citation type="submission" date="2019-06" db="EMBL/GenBank/DDBJ databases">
        <title>Genomics analysis of Aphanomyces spp. identifies a new class of oomycete effector associated with host adaptation.</title>
        <authorList>
            <person name="Gaulin E."/>
        </authorList>
    </citation>
    <scope>NUCLEOTIDE SEQUENCE</scope>
    <source>
        <strain evidence="3">CBS 578.67</strain>
    </source>
</reference>
<feature type="transmembrane region" description="Helical" evidence="2">
    <location>
        <begin position="337"/>
        <end position="359"/>
    </location>
</feature>
<sequence>MAAATLPACNVSDASLACFLHDAHTCNSSSLDWTYICSLSYSTNWHCCGLERFDVESVTVLWTFFFVLAAIFSWYSNMLHEFKTSVHDLHDIPTQALGVVVARQKKEVMGRMIDDPRRLWIILSVLIELGVFSYVPVQLIMYDQSDSYSLVVGWEYQIAKFGLFGIALVLDLTHAQCTNRVLQKFVLPLAYDTGYTTLLYAIVDLGTCSNHMDALRFADGSTCASPDRYYWFALVATVSFAVLFWRTLLYKMHFSDQVYAVRFRFQTSYYSLMTFCRTACCLSFITIQKLILYVDHKKVYMGTGVANFTMFYLLFRYNYNHQPCLGVGLLLNNLRSLSFATACYFSAYLVLLSIIHMAVDAPAADKAGGVLWILSWVVVAFYPFFGTTVWYFNQLRAQQFEIPNMSLEAALVHKIDRVRAVAAVSLTLEDQSTWTVAYKSRLVYKLHDNLNLARHSEQGMALVYTCQAMWTLWCKYFTMDDVVLEGKGCLPCGLWERAAKSKELQRLHLEKTAANKLVGKFDSLKPSSAPPLTQLVEDTMTTQVGVKRCRLEAWSTADDPVADVYFKKIVVVLAEMARSPYTKTRYAASKTLHDMYTSDVVQLTDATMIHALCTLCGSHEHHLSGPAARTLCKLYTLHWKPMEWSKVHLAERLNLLNLAKFVSEYGPVDRVLMGGIAHVLLDCTQWVASKAGREDPSMHYCDKFIAFILAAQATVEARVTAALYFVFDDILLHVHLTCEHYLRRLHTLRVIRTAISKVKVVPSGLGKSASKSKGVVTGPSTGDTPASILPHATSAKPLPSHGTSTVLPRRISREEMRKSLKRYSWTVVTKMATKAKRLALVTPHVAEAVQKRFELRRSMASAVRILVNEGFYKDLPPTAMQPATYQALLQAAALFRRQPLIFDVVLAPFTEAQVVYVTKLFNTKLRHNAQRRWS</sequence>
<dbReference type="AlphaFoldDB" id="A0A485LKC1"/>
<keyword evidence="5" id="KW-1185">Reference proteome</keyword>
<evidence type="ECO:0000256" key="2">
    <source>
        <dbReference type="SAM" id="Phobius"/>
    </source>
</evidence>
<feature type="transmembrane region" description="Helical" evidence="2">
    <location>
        <begin position="59"/>
        <end position="75"/>
    </location>
</feature>
<feature type="transmembrane region" description="Helical" evidence="2">
    <location>
        <begin position="229"/>
        <end position="248"/>
    </location>
</feature>